<evidence type="ECO:0000256" key="6">
    <source>
        <dbReference type="PROSITE-ProRule" id="PRU00169"/>
    </source>
</evidence>
<dbReference type="KEGG" id="kpul:GXN76_02540"/>
<dbReference type="SUPFAM" id="SSF52172">
    <property type="entry name" value="CheY-like"/>
    <property type="match status" value="1"/>
</dbReference>
<protein>
    <submittedName>
        <fullName evidence="10">Response regulator transcription factor</fullName>
    </submittedName>
</protein>
<keyword evidence="4 7" id="KW-0238">DNA-binding</keyword>
<keyword evidence="3" id="KW-0805">Transcription regulation</keyword>
<dbReference type="FunFam" id="3.40.50.2300:FF:000001">
    <property type="entry name" value="DNA-binding response regulator PhoB"/>
    <property type="match status" value="1"/>
</dbReference>
<dbReference type="Gene3D" id="6.10.250.690">
    <property type="match status" value="1"/>
</dbReference>
<dbReference type="InterPro" id="IPR011006">
    <property type="entry name" value="CheY-like_superfamily"/>
</dbReference>
<dbReference type="PANTHER" id="PTHR48111">
    <property type="entry name" value="REGULATOR OF RPOS"/>
    <property type="match status" value="1"/>
</dbReference>
<feature type="DNA-binding region" description="OmpR/PhoB-type" evidence="7">
    <location>
        <begin position="131"/>
        <end position="229"/>
    </location>
</feature>
<keyword evidence="1 6" id="KW-0597">Phosphoprotein</keyword>
<keyword evidence="5" id="KW-0804">Transcription</keyword>
<evidence type="ECO:0000256" key="2">
    <source>
        <dbReference type="ARBA" id="ARBA00023012"/>
    </source>
</evidence>
<dbReference type="GO" id="GO:0000156">
    <property type="term" value="F:phosphorelay response regulator activity"/>
    <property type="evidence" value="ECO:0007669"/>
    <property type="project" value="TreeGrafter"/>
</dbReference>
<evidence type="ECO:0000313" key="11">
    <source>
        <dbReference type="Proteomes" id="UP000503088"/>
    </source>
</evidence>
<dbReference type="GO" id="GO:0006355">
    <property type="term" value="P:regulation of DNA-templated transcription"/>
    <property type="evidence" value="ECO:0007669"/>
    <property type="project" value="InterPro"/>
</dbReference>
<dbReference type="InterPro" id="IPR001867">
    <property type="entry name" value="OmpR/PhoB-type_DNA-bd"/>
</dbReference>
<dbReference type="Gene3D" id="1.10.10.10">
    <property type="entry name" value="Winged helix-like DNA-binding domain superfamily/Winged helix DNA-binding domain"/>
    <property type="match status" value="1"/>
</dbReference>
<reference evidence="10 11" key="1">
    <citation type="submission" date="2020-01" db="EMBL/GenBank/DDBJ databases">
        <authorList>
            <person name="Gulvik C.A."/>
            <person name="Batra D.G."/>
        </authorList>
    </citation>
    <scope>NUCLEOTIDE SEQUENCE [LARGE SCALE GENOMIC DNA]</scope>
    <source>
        <strain evidence="10 11">W9323</strain>
    </source>
</reference>
<dbReference type="SMART" id="SM00448">
    <property type="entry name" value="REC"/>
    <property type="match status" value="1"/>
</dbReference>
<dbReference type="GO" id="GO:0032993">
    <property type="term" value="C:protein-DNA complex"/>
    <property type="evidence" value="ECO:0007669"/>
    <property type="project" value="TreeGrafter"/>
</dbReference>
<dbReference type="GO" id="GO:0005829">
    <property type="term" value="C:cytosol"/>
    <property type="evidence" value="ECO:0007669"/>
    <property type="project" value="TreeGrafter"/>
</dbReference>
<feature type="domain" description="Response regulatory" evidence="8">
    <location>
        <begin position="5"/>
        <end position="119"/>
    </location>
</feature>
<keyword evidence="11" id="KW-1185">Reference proteome</keyword>
<dbReference type="InterPro" id="IPR001789">
    <property type="entry name" value="Sig_transdc_resp-reg_receiver"/>
</dbReference>
<evidence type="ECO:0000256" key="3">
    <source>
        <dbReference type="ARBA" id="ARBA00023015"/>
    </source>
</evidence>
<dbReference type="FunFam" id="1.10.10.10:FF:000005">
    <property type="entry name" value="Two-component system response regulator"/>
    <property type="match status" value="1"/>
</dbReference>
<dbReference type="RefSeq" id="WP_173220220.1">
    <property type="nucleotide sequence ID" value="NZ_CP048104.1"/>
</dbReference>
<dbReference type="InterPro" id="IPR039420">
    <property type="entry name" value="WalR-like"/>
</dbReference>
<gene>
    <name evidence="10" type="ORF">GXN76_02540</name>
</gene>
<feature type="modified residue" description="4-aspartylphosphate" evidence="6">
    <location>
        <position position="54"/>
    </location>
</feature>
<dbReference type="SMART" id="SM00862">
    <property type="entry name" value="Trans_reg_C"/>
    <property type="match status" value="1"/>
</dbReference>
<dbReference type="PROSITE" id="PS50110">
    <property type="entry name" value="RESPONSE_REGULATORY"/>
    <property type="match status" value="1"/>
</dbReference>
<evidence type="ECO:0000259" key="8">
    <source>
        <dbReference type="PROSITE" id="PS50110"/>
    </source>
</evidence>
<evidence type="ECO:0000256" key="4">
    <source>
        <dbReference type="ARBA" id="ARBA00023125"/>
    </source>
</evidence>
<organism evidence="10 11">
    <name type="scientific">Kroppenstedtia pulmonis</name>
    <dbReference type="NCBI Taxonomy" id="1380685"/>
    <lineage>
        <taxon>Bacteria</taxon>
        <taxon>Bacillati</taxon>
        <taxon>Bacillota</taxon>
        <taxon>Bacilli</taxon>
        <taxon>Bacillales</taxon>
        <taxon>Thermoactinomycetaceae</taxon>
        <taxon>Kroppenstedtia</taxon>
    </lineage>
</organism>
<dbReference type="PROSITE" id="PS51755">
    <property type="entry name" value="OMPR_PHOB"/>
    <property type="match status" value="1"/>
</dbReference>
<dbReference type="AlphaFoldDB" id="A0A7D3XHV0"/>
<name>A0A7D3XHV0_9BACL</name>
<evidence type="ECO:0000256" key="1">
    <source>
        <dbReference type="ARBA" id="ARBA00022553"/>
    </source>
</evidence>
<dbReference type="Pfam" id="PF00072">
    <property type="entry name" value="Response_reg"/>
    <property type="match status" value="1"/>
</dbReference>
<dbReference type="Proteomes" id="UP000503088">
    <property type="component" value="Chromosome"/>
</dbReference>
<dbReference type="Gene3D" id="3.40.50.2300">
    <property type="match status" value="1"/>
</dbReference>
<dbReference type="InterPro" id="IPR036388">
    <property type="entry name" value="WH-like_DNA-bd_sf"/>
</dbReference>
<evidence type="ECO:0000259" key="9">
    <source>
        <dbReference type="PROSITE" id="PS51755"/>
    </source>
</evidence>
<dbReference type="EMBL" id="CP048104">
    <property type="protein sequence ID" value="QKG83459.1"/>
    <property type="molecule type" value="Genomic_DNA"/>
</dbReference>
<feature type="domain" description="OmpR/PhoB-type" evidence="9">
    <location>
        <begin position="131"/>
        <end position="229"/>
    </location>
</feature>
<dbReference type="PANTHER" id="PTHR48111:SF22">
    <property type="entry name" value="REGULATOR OF RPOS"/>
    <property type="match status" value="1"/>
</dbReference>
<sequence length="236" mass="27319">MDSKGILIIEDEVRIARVIQLELEYEGYRVEIATNGTEGLDRARQKKWDLILLDIMIPGLNGIEVLRRYRAEDRATPVILLTARDTIPDKVMGLDQGANDYMTKPFEIEELLARIRACIRTHQIQKQSGEEETLVLADLKVQPQTRMVVRAGQAMDLTPREFNLLVYLLQNKNQVLNREQIITHVWGYDFEGDTNVVDVYIRYLRKKIDAGFDVPLIQTVRGVGYRMREPKYENSN</sequence>
<dbReference type="GO" id="GO:0000976">
    <property type="term" value="F:transcription cis-regulatory region binding"/>
    <property type="evidence" value="ECO:0007669"/>
    <property type="project" value="TreeGrafter"/>
</dbReference>
<keyword evidence="2" id="KW-0902">Two-component regulatory system</keyword>
<dbReference type="Pfam" id="PF00486">
    <property type="entry name" value="Trans_reg_C"/>
    <property type="match status" value="1"/>
</dbReference>
<evidence type="ECO:0000256" key="5">
    <source>
        <dbReference type="ARBA" id="ARBA00023163"/>
    </source>
</evidence>
<dbReference type="CDD" id="cd00383">
    <property type="entry name" value="trans_reg_C"/>
    <property type="match status" value="1"/>
</dbReference>
<proteinExistence type="predicted"/>
<evidence type="ECO:0000256" key="7">
    <source>
        <dbReference type="PROSITE-ProRule" id="PRU01091"/>
    </source>
</evidence>
<accession>A0A7D3XHV0</accession>
<evidence type="ECO:0000313" key="10">
    <source>
        <dbReference type="EMBL" id="QKG83459.1"/>
    </source>
</evidence>